<name>A0AA39YWR8_9PEZI</name>
<feature type="domain" description="AAA+ ATPase lid" evidence="1">
    <location>
        <begin position="67"/>
        <end position="169"/>
    </location>
</feature>
<dbReference type="Proteomes" id="UP001174997">
    <property type="component" value="Unassembled WGS sequence"/>
</dbReference>
<accession>A0AA39YWR8</accession>
<evidence type="ECO:0000313" key="2">
    <source>
        <dbReference type="EMBL" id="KAK0659202.1"/>
    </source>
</evidence>
<dbReference type="EMBL" id="JAULSY010000187">
    <property type="protein sequence ID" value="KAK0659202.1"/>
    <property type="molecule type" value="Genomic_DNA"/>
</dbReference>
<evidence type="ECO:0000313" key="3">
    <source>
        <dbReference type="Proteomes" id="UP001174997"/>
    </source>
</evidence>
<dbReference type="Gene3D" id="3.40.50.300">
    <property type="entry name" value="P-loop containing nucleotide triphosphate hydrolases"/>
    <property type="match status" value="1"/>
</dbReference>
<feature type="non-terminal residue" evidence="2">
    <location>
        <position position="173"/>
    </location>
</feature>
<reference evidence="2" key="1">
    <citation type="submission" date="2023-06" db="EMBL/GenBank/DDBJ databases">
        <title>Genome-scale phylogeny and comparative genomics of the fungal order Sordariales.</title>
        <authorList>
            <consortium name="Lawrence Berkeley National Laboratory"/>
            <person name="Hensen N."/>
            <person name="Bonometti L."/>
            <person name="Westerberg I."/>
            <person name="Brannstrom I.O."/>
            <person name="Guillou S."/>
            <person name="Cros-Aarteil S."/>
            <person name="Calhoun S."/>
            <person name="Haridas S."/>
            <person name="Kuo A."/>
            <person name="Mondo S."/>
            <person name="Pangilinan J."/>
            <person name="Riley R."/>
            <person name="Labutti K."/>
            <person name="Andreopoulos B."/>
            <person name="Lipzen A."/>
            <person name="Chen C."/>
            <person name="Yanf M."/>
            <person name="Daum C."/>
            <person name="Ng V."/>
            <person name="Clum A."/>
            <person name="Steindorff A."/>
            <person name="Ohm R."/>
            <person name="Martin F."/>
            <person name="Silar P."/>
            <person name="Natvig D."/>
            <person name="Lalanne C."/>
            <person name="Gautier V."/>
            <person name="Ament-Velasquez S.L."/>
            <person name="Kruys A."/>
            <person name="Hutchinson M.I."/>
            <person name="Powell A.J."/>
            <person name="Barry K."/>
            <person name="Miller A.N."/>
            <person name="Grigoriev I.V."/>
            <person name="Debuchy R."/>
            <person name="Gladieux P."/>
            <person name="Thoren M.H."/>
            <person name="Johannesson H."/>
        </authorList>
    </citation>
    <scope>NUCLEOTIDE SEQUENCE</scope>
    <source>
        <strain evidence="2">CBS 307.81</strain>
    </source>
</reference>
<evidence type="ECO:0000259" key="1">
    <source>
        <dbReference type="Pfam" id="PF23232"/>
    </source>
</evidence>
<organism evidence="2 3">
    <name type="scientific">Cercophora samala</name>
    <dbReference type="NCBI Taxonomy" id="330535"/>
    <lineage>
        <taxon>Eukaryota</taxon>
        <taxon>Fungi</taxon>
        <taxon>Dikarya</taxon>
        <taxon>Ascomycota</taxon>
        <taxon>Pezizomycotina</taxon>
        <taxon>Sordariomycetes</taxon>
        <taxon>Sordariomycetidae</taxon>
        <taxon>Sordariales</taxon>
        <taxon>Lasiosphaeriaceae</taxon>
        <taxon>Cercophora</taxon>
    </lineage>
</organism>
<dbReference type="AlphaFoldDB" id="A0AA39YWR8"/>
<keyword evidence="3" id="KW-1185">Reference proteome</keyword>
<dbReference type="PANTHER" id="PTHR46411:SF4">
    <property type="entry name" value="AAA+ ATPASE DOMAIN-CONTAINING PROTEIN"/>
    <property type="match status" value="1"/>
</dbReference>
<gene>
    <name evidence="2" type="ORF">QBC41DRAFT_262521</name>
</gene>
<comment type="caution">
    <text evidence="2">The sequence shown here is derived from an EMBL/GenBank/DDBJ whole genome shotgun (WGS) entry which is preliminary data.</text>
</comment>
<dbReference type="InterPro" id="IPR056599">
    <property type="entry name" value="AAA_lid_fung"/>
</dbReference>
<dbReference type="SUPFAM" id="SSF52540">
    <property type="entry name" value="P-loop containing nucleoside triphosphate hydrolases"/>
    <property type="match status" value="1"/>
</dbReference>
<proteinExistence type="predicted"/>
<protein>
    <recommendedName>
        <fullName evidence="1">AAA+ ATPase lid domain-containing protein</fullName>
    </recommendedName>
</protein>
<sequence>MFTKEESGPNETWSCMGRTIILTPECAVFLRCIEYYRGILFLTTNRVGHFDYAFISRIHIIIKYDPLSEDNRRQIWTQFFDKLTDEREDFIITGRAKKYILEDDIVKRLEWNGCEIRNAFQTAVALAEFRFLQKTDKGKHEGPTLDQKDFEQVCDMTRQFKEYLHDLHGLDEE</sequence>
<dbReference type="PANTHER" id="PTHR46411">
    <property type="entry name" value="FAMILY ATPASE, PUTATIVE-RELATED"/>
    <property type="match status" value="1"/>
</dbReference>
<dbReference type="InterPro" id="IPR027417">
    <property type="entry name" value="P-loop_NTPase"/>
</dbReference>
<dbReference type="Pfam" id="PF23232">
    <property type="entry name" value="AAA_lid_13"/>
    <property type="match status" value="1"/>
</dbReference>